<dbReference type="PANTHER" id="PTHR43757">
    <property type="entry name" value="AMINOMETHYLTRANSFERASE"/>
    <property type="match status" value="1"/>
</dbReference>
<sequence>MKSHYKVVVIGGGIGGCSTLYHLTKEGWTDVVLVERNELTSGTTWHSAAQVTNFGAVQTMVGLKSHSIKLYKELAADPENPINYHHASGGIRLASTQEHLDGYNHFISLAKGMGVDFEMIDAAECAKRHPLIETHELLGGLWDPLDGDIDPAQLTQALARAARKAGAEIYRHNPVENIYQKPNGEWVVQTKNGDITCEKVVNAGGYRVNEIGDMLGIKYPVISMEHMYFLTEGIPEIADFGKRVPLLRDPLDDFYSRQEKDGLLVGIYEQRCKTWGMDGIDPNFVNALCPDDLDRCLDNMERVFKRMPCLERTGIRSIINGPITYSADGNPLVGKTPGFDNLYSIIGLRAGLGEGGGHGKILAEIMVHGESEWDTWALDPARFTRHANTEFTARKAVEDYQNEFRFHMPHEFRPAGRLAKTTPIYPVLKAQNAEFGVVNGWERAMFFKPDADFEFKHSFRFTDTDKIVAAEIKAVHEGVGMMEVSGFNRYEIKGPKAAEWLDSLMCSNVPKKVGRVGLCYFLTGKGNVAGEATLAKLADDTFWYGSAAASEYHDMDWLRTRLPKDGSVVITPMTNTHTILVVSGPKSRDLLASLSPRTDWSNKAFPWLTAKPVFIEHAEVLAMRVSFNGELGWELHVPNEQLFLVHSLLDEAGKGFGLVPFGMLATESMRLEKSYRHWKADLITEFDPFESSLDRFINMDKESFPGKEALLAKAGQPARKKFVTMTVDCEIAPAHPGDSICLDGKVIGTVTSAGYGHRVNKNIVMGFVDPAYAKEGCEFDVEIIGKPYPATVVSDSLFDPENVCVRS</sequence>
<comment type="similarity">
    <text evidence="1">Belongs to the GcvT family.</text>
</comment>
<keyword evidence="3" id="KW-0560">Oxidoreductase</keyword>
<evidence type="ECO:0000259" key="5">
    <source>
        <dbReference type="Pfam" id="PF01571"/>
    </source>
</evidence>
<evidence type="ECO:0000256" key="2">
    <source>
        <dbReference type="ARBA" id="ARBA00022576"/>
    </source>
</evidence>
<organism evidence="8 9">
    <name type="scientific">Marinomonas pollencensis</name>
    <dbReference type="NCBI Taxonomy" id="491954"/>
    <lineage>
        <taxon>Bacteria</taxon>
        <taxon>Pseudomonadati</taxon>
        <taxon>Pseudomonadota</taxon>
        <taxon>Gammaproteobacteria</taxon>
        <taxon>Oceanospirillales</taxon>
        <taxon>Oceanospirillaceae</taxon>
        <taxon>Marinomonas</taxon>
    </lineage>
</organism>
<keyword evidence="9" id="KW-1185">Reference proteome</keyword>
<dbReference type="SUPFAM" id="SSF101790">
    <property type="entry name" value="Aminomethyltransferase beta-barrel domain"/>
    <property type="match status" value="1"/>
</dbReference>
<keyword evidence="2" id="KW-0808">Transferase</keyword>
<dbReference type="Gene3D" id="3.30.1360.120">
    <property type="entry name" value="Probable tRNA modification gtpase trme, domain 1"/>
    <property type="match status" value="1"/>
</dbReference>
<dbReference type="Gene3D" id="3.50.50.60">
    <property type="entry name" value="FAD/NAD(P)-binding domain"/>
    <property type="match status" value="1"/>
</dbReference>
<dbReference type="Pfam" id="PF08669">
    <property type="entry name" value="GCV_T_C"/>
    <property type="match status" value="1"/>
</dbReference>
<dbReference type="SUPFAM" id="SSF51905">
    <property type="entry name" value="FAD/NAD(P)-binding domain"/>
    <property type="match status" value="1"/>
</dbReference>
<dbReference type="OrthoDB" id="5287468at2"/>
<dbReference type="EMBL" id="QUNG01000011">
    <property type="protein sequence ID" value="REG81999.1"/>
    <property type="molecule type" value="Genomic_DNA"/>
</dbReference>
<dbReference type="Pfam" id="PF01571">
    <property type="entry name" value="GCV_T"/>
    <property type="match status" value="1"/>
</dbReference>
<feature type="domain" description="FAD dependent oxidoreductase central" evidence="7">
    <location>
        <begin position="368"/>
        <end position="421"/>
    </location>
</feature>
<dbReference type="Gene3D" id="2.40.30.110">
    <property type="entry name" value="Aminomethyltransferase beta-barrel domains"/>
    <property type="match status" value="1"/>
</dbReference>
<accession>A0A3E0DHC4</accession>
<dbReference type="InterPro" id="IPR032503">
    <property type="entry name" value="FAO_M"/>
</dbReference>
<evidence type="ECO:0000313" key="8">
    <source>
        <dbReference type="EMBL" id="REG81999.1"/>
    </source>
</evidence>
<dbReference type="InterPro" id="IPR006076">
    <property type="entry name" value="FAD-dep_OxRdtase"/>
</dbReference>
<dbReference type="SUPFAM" id="SSF103025">
    <property type="entry name" value="Folate-binding domain"/>
    <property type="match status" value="1"/>
</dbReference>
<reference evidence="8 9" key="1">
    <citation type="submission" date="2018-08" db="EMBL/GenBank/DDBJ databases">
        <title>Genomic Encyclopedia of Type Strains, Phase III (KMG-III): the genomes of soil and plant-associated and newly described type strains.</title>
        <authorList>
            <person name="Whitman W."/>
        </authorList>
    </citation>
    <scope>NUCLEOTIDE SEQUENCE [LARGE SCALE GENOMIC DNA]</scope>
    <source>
        <strain evidence="8 9">CECT 7375</strain>
    </source>
</reference>
<evidence type="ECO:0000256" key="3">
    <source>
        <dbReference type="ARBA" id="ARBA00023002"/>
    </source>
</evidence>
<protein>
    <submittedName>
        <fullName evidence="8">Dimethylglycine dehydrogenase</fullName>
    </submittedName>
</protein>
<gene>
    <name evidence="8" type="ORF">DFP81_11179</name>
</gene>
<feature type="domain" description="Aminomethyltransferase C-terminal" evidence="6">
    <location>
        <begin position="720"/>
        <end position="799"/>
    </location>
</feature>
<feature type="domain" description="GCVT N-terminal" evidence="5">
    <location>
        <begin position="425"/>
        <end position="701"/>
    </location>
</feature>
<comment type="caution">
    <text evidence="8">The sequence shown here is derived from an EMBL/GenBank/DDBJ whole genome shotgun (WGS) entry which is preliminary data.</text>
</comment>
<dbReference type="SUPFAM" id="SSF54373">
    <property type="entry name" value="FAD-linked reductases, C-terminal domain"/>
    <property type="match status" value="1"/>
</dbReference>
<dbReference type="GO" id="GO:0016491">
    <property type="term" value="F:oxidoreductase activity"/>
    <property type="evidence" value="ECO:0007669"/>
    <property type="project" value="UniProtKB-KW"/>
</dbReference>
<name>A0A3E0DHC4_9GAMM</name>
<dbReference type="Pfam" id="PF16350">
    <property type="entry name" value="FAO_M"/>
    <property type="match status" value="1"/>
</dbReference>
<evidence type="ECO:0000259" key="7">
    <source>
        <dbReference type="Pfam" id="PF16350"/>
    </source>
</evidence>
<dbReference type="InterPro" id="IPR013977">
    <property type="entry name" value="GcvT_C"/>
</dbReference>
<dbReference type="Pfam" id="PF01266">
    <property type="entry name" value="DAO"/>
    <property type="match status" value="1"/>
</dbReference>
<dbReference type="PANTHER" id="PTHR43757:SF2">
    <property type="entry name" value="AMINOMETHYLTRANSFERASE, MITOCHONDRIAL"/>
    <property type="match status" value="1"/>
</dbReference>
<evidence type="ECO:0000259" key="6">
    <source>
        <dbReference type="Pfam" id="PF08669"/>
    </source>
</evidence>
<dbReference type="Gene3D" id="3.30.70.1400">
    <property type="entry name" value="Aminomethyltransferase beta-barrel domains"/>
    <property type="match status" value="1"/>
</dbReference>
<evidence type="ECO:0000256" key="1">
    <source>
        <dbReference type="ARBA" id="ARBA00008609"/>
    </source>
</evidence>
<dbReference type="AlphaFoldDB" id="A0A3E0DHC4"/>
<dbReference type="PROSITE" id="PS51257">
    <property type="entry name" value="PROKAR_LIPOPROTEIN"/>
    <property type="match status" value="1"/>
</dbReference>
<dbReference type="InterPro" id="IPR036188">
    <property type="entry name" value="FAD/NAD-bd_sf"/>
</dbReference>
<keyword evidence="2" id="KW-0032">Aminotransferase</keyword>
<evidence type="ECO:0000259" key="4">
    <source>
        <dbReference type="Pfam" id="PF01266"/>
    </source>
</evidence>
<proteinExistence type="inferred from homology"/>
<dbReference type="InterPro" id="IPR027266">
    <property type="entry name" value="TrmE/GcvT-like"/>
</dbReference>
<dbReference type="InterPro" id="IPR006222">
    <property type="entry name" value="GCVT_N"/>
</dbReference>
<feature type="domain" description="FAD dependent oxidoreductase" evidence="4">
    <location>
        <begin position="6"/>
        <end position="364"/>
    </location>
</feature>
<evidence type="ECO:0000313" key="9">
    <source>
        <dbReference type="Proteomes" id="UP000256542"/>
    </source>
</evidence>
<dbReference type="Gene3D" id="3.30.9.10">
    <property type="entry name" value="D-Amino Acid Oxidase, subunit A, domain 2"/>
    <property type="match status" value="1"/>
</dbReference>
<dbReference type="RefSeq" id="WP_115898606.1">
    <property type="nucleotide sequence ID" value="NZ_QUNG01000011.1"/>
</dbReference>
<dbReference type="InterPro" id="IPR028896">
    <property type="entry name" value="GcvT/YgfZ/DmdA"/>
</dbReference>
<dbReference type="Proteomes" id="UP000256542">
    <property type="component" value="Unassembled WGS sequence"/>
</dbReference>
<dbReference type="InterPro" id="IPR029043">
    <property type="entry name" value="GcvT/YgfZ_C"/>
</dbReference>
<dbReference type="GO" id="GO:0008483">
    <property type="term" value="F:transaminase activity"/>
    <property type="evidence" value="ECO:0007669"/>
    <property type="project" value="UniProtKB-KW"/>
</dbReference>